<sequence length="119" mass="13297">MFGIFKKKTLASCVLVFTLPFLILINAGVAGRDVSNNEDEKETYISGHETLENDVSCEGRLSNIERILKENQEELKNMKKNNGFSNGLSIFLKIGTVLSFVTNTFAAISVFVFLKFLPE</sequence>
<dbReference type="Proteomes" id="UP001337580">
    <property type="component" value="Chromosome"/>
</dbReference>
<name>A0AA48HUE3_9FIRM</name>
<protein>
    <submittedName>
        <fullName evidence="2">Uncharacterized protein</fullName>
    </submittedName>
</protein>
<dbReference type="EMBL" id="AP027924">
    <property type="protein sequence ID" value="BED91548.1"/>
    <property type="molecule type" value="Genomic_DNA"/>
</dbReference>
<keyword evidence="1" id="KW-0472">Membrane</keyword>
<proteinExistence type="predicted"/>
<gene>
    <name evidence="2" type="ORF">CfP315_0037</name>
</gene>
<reference evidence="2" key="1">
    <citation type="journal article" date="2023" name="ISME J.">
        <title>Emergence of putative energy parasites within Clostridia revealed by genome analysis of a novel endosymbiotic clade.</title>
        <authorList>
            <person name="Takahashi K."/>
            <person name="Kuwahara H."/>
            <person name="Horikawa Y."/>
            <person name="Izawa K."/>
            <person name="Kato D."/>
            <person name="Inagaki T."/>
            <person name="Yuki M."/>
            <person name="Ohkuma M."/>
            <person name="Hongoh Y."/>
        </authorList>
    </citation>
    <scope>NUCLEOTIDE SEQUENCE</scope>
    <source>
        <strain evidence="2">CfP3-15</strain>
    </source>
</reference>
<dbReference type="KEGG" id="ips:CfP315_0037"/>
<dbReference type="AlphaFoldDB" id="A0AA48HUE3"/>
<evidence type="ECO:0000313" key="2">
    <source>
        <dbReference type="EMBL" id="BED91548.1"/>
    </source>
</evidence>
<keyword evidence="1" id="KW-0812">Transmembrane</keyword>
<keyword evidence="1" id="KW-1133">Transmembrane helix</keyword>
<organism evidence="2">
    <name type="scientific">Candidatus Improbicoccus pseudotrichonymphae</name>
    <dbReference type="NCBI Taxonomy" id="3033792"/>
    <lineage>
        <taxon>Bacteria</taxon>
        <taxon>Bacillati</taxon>
        <taxon>Bacillota</taxon>
        <taxon>Clostridia</taxon>
        <taxon>Candidatus Improbicoccus</taxon>
    </lineage>
</organism>
<accession>A0AA48HUE3</accession>
<feature type="transmembrane region" description="Helical" evidence="1">
    <location>
        <begin position="90"/>
        <end position="114"/>
    </location>
</feature>
<evidence type="ECO:0000256" key="1">
    <source>
        <dbReference type="SAM" id="Phobius"/>
    </source>
</evidence>